<reference evidence="1" key="2">
    <citation type="submission" date="2022-10" db="EMBL/GenBank/DDBJ databases">
        <authorList>
            <consortium name="ENA_rothamsted_submissions"/>
            <consortium name="culmorum"/>
            <person name="King R."/>
        </authorList>
    </citation>
    <scope>NUCLEOTIDE SEQUENCE</scope>
</reference>
<protein>
    <submittedName>
        <fullName evidence="1">Uncharacterized protein</fullName>
    </submittedName>
</protein>
<reference evidence="1" key="1">
    <citation type="submission" date="2021-12" db="EMBL/GenBank/DDBJ databases">
        <authorList>
            <person name="King R."/>
        </authorList>
    </citation>
    <scope>NUCLEOTIDE SEQUENCE</scope>
</reference>
<dbReference type="AlphaFoldDB" id="A0A9N9QVM1"/>
<name>A0A9N9QVM1_9NEOP</name>
<sequence>MLRSPEVAIFAQMATSEIPKEAELDLDNGILIEICEDNVIIGMEGSGAVSLSLPNCQLLHAANYTNEGIYIRKPRCSSTGPLHWVLNDVYR</sequence>
<keyword evidence="2" id="KW-1185">Reference proteome</keyword>
<accession>A0A9N9QVM1</accession>
<evidence type="ECO:0000313" key="2">
    <source>
        <dbReference type="Proteomes" id="UP001153714"/>
    </source>
</evidence>
<gene>
    <name evidence="1" type="ORF">DIATSA_LOCUS2265</name>
</gene>
<dbReference type="OrthoDB" id="256429at2759"/>
<proteinExistence type="predicted"/>
<evidence type="ECO:0000313" key="1">
    <source>
        <dbReference type="EMBL" id="CAG9784154.1"/>
    </source>
</evidence>
<dbReference type="EMBL" id="OU893343">
    <property type="protein sequence ID" value="CAG9784154.1"/>
    <property type="molecule type" value="Genomic_DNA"/>
</dbReference>
<dbReference type="Proteomes" id="UP001153714">
    <property type="component" value="Chromosome 12"/>
</dbReference>
<organism evidence="1 2">
    <name type="scientific">Diatraea saccharalis</name>
    <name type="common">sugarcane borer</name>
    <dbReference type="NCBI Taxonomy" id="40085"/>
    <lineage>
        <taxon>Eukaryota</taxon>
        <taxon>Metazoa</taxon>
        <taxon>Ecdysozoa</taxon>
        <taxon>Arthropoda</taxon>
        <taxon>Hexapoda</taxon>
        <taxon>Insecta</taxon>
        <taxon>Pterygota</taxon>
        <taxon>Neoptera</taxon>
        <taxon>Endopterygota</taxon>
        <taxon>Lepidoptera</taxon>
        <taxon>Glossata</taxon>
        <taxon>Ditrysia</taxon>
        <taxon>Pyraloidea</taxon>
        <taxon>Crambidae</taxon>
        <taxon>Crambinae</taxon>
        <taxon>Diatraea</taxon>
    </lineage>
</organism>